<feature type="compositionally biased region" description="Basic and acidic residues" evidence="1">
    <location>
        <begin position="1"/>
        <end position="16"/>
    </location>
</feature>
<feature type="transmembrane region" description="Helical" evidence="2">
    <location>
        <begin position="29"/>
        <end position="50"/>
    </location>
</feature>
<keyword evidence="2" id="KW-1133">Transmembrane helix</keyword>
<feature type="region of interest" description="Disordered" evidence="1">
    <location>
        <begin position="1"/>
        <end position="20"/>
    </location>
</feature>
<dbReference type="Proteomes" id="UP000028547">
    <property type="component" value="Unassembled WGS sequence"/>
</dbReference>
<sequence length="214" mass="22951">MGSQHPEYERHVDSDGVTRIQRKRTSSGMWIVGLGLGFTVVCLLLSAWLVTSPAPLPATPEAEPPRLAQGTPEPSPTPSRSAPKATPRPQSVPAQPSSEPVPQEEPLPQDAVPAGPAEGINLYRQGTSPLKQGIIVPEDFELPPGYVRHYQSTDNGEGIKPILMFHPDYKPVDSKGVPVELPSNRVVPPELAPTGMPIEILELPEGPEGVEPIP</sequence>
<feature type="compositionally biased region" description="Low complexity" evidence="1">
    <location>
        <begin position="59"/>
        <end position="68"/>
    </location>
</feature>
<feature type="compositionally biased region" description="Low complexity" evidence="1">
    <location>
        <begin position="89"/>
        <end position="109"/>
    </location>
</feature>
<dbReference type="EMBL" id="JPMI01000098">
    <property type="protein sequence ID" value="KFA92354.1"/>
    <property type="molecule type" value="Genomic_DNA"/>
</dbReference>
<evidence type="ECO:0000256" key="2">
    <source>
        <dbReference type="SAM" id="Phobius"/>
    </source>
</evidence>
<dbReference type="RefSeq" id="WP_043395417.1">
    <property type="nucleotide sequence ID" value="NZ_JPMI01000098.1"/>
</dbReference>
<gene>
    <name evidence="3" type="ORF">Q664_16250</name>
</gene>
<reference evidence="3 4" key="1">
    <citation type="submission" date="2014-07" db="EMBL/GenBank/DDBJ databases">
        <title>Draft Genome Sequence of Gephyronic Acid Producer, Cystobacter violaceus Strain Cb vi76.</title>
        <authorList>
            <person name="Stevens D.C."/>
            <person name="Young J."/>
            <person name="Carmichael R."/>
            <person name="Tan J."/>
            <person name="Taylor R.E."/>
        </authorList>
    </citation>
    <scope>NUCLEOTIDE SEQUENCE [LARGE SCALE GENOMIC DNA]</scope>
    <source>
        <strain evidence="3 4">Cb vi76</strain>
    </source>
</reference>
<feature type="region of interest" description="Disordered" evidence="1">
    <location>
        <begin position="58"/>
        <end position="123"/>
    </location>
</feature>
<evidence type="ECO:0000313" key="3">
    <source>
        <dbReference type="EMBL" id="KFA92354.1"/>
    </source>
</evidence>
<proteinExistence type="predicted"/>
<keyword evidence="2" id="KW-0812">Transmembrane</keyword>
<name>A0A084SV69_9BACT</name>
<organism evidence="3 4">
    <name type="scientific">Archangium violaceum Cb vi76</name>
    <dbReference type="NCBI Taxonomy" id="1406225"/>
    <lineage>
        <taxon>Bacteria</taxon>
        <taxon>Pseudomonadati</taxon>
        <taxon>Myxococcota</taxon>
        <taxon>Myxococcia</taxon>
        <taxon>Myxococcales</taxon>
        <taxon>Cystobacterineae</taxon>
        <taxon>Archangiaceae</taxon>
        <taxon>Archangium</taxon>
    </lineage>
</organism>
<dbReference type="AlphaFoldDB" id="A0A084SV69"/>
<comment type="caution">
    <text evidence="3">The sequence shown here is derived from an EMBL/GenBank/DDBJ whole genome shotgun (WGS) entry which is preliminary data.</text>
</comment>
<evidence type="ECO:0000256" key="1">
    <source>
        <dbReference type="SAM" id="MobiDB-lite"/>
    </source>
</evidence>
<keyword evidence="2" id="KW-0472">Membrane</keyword>
<protein>
    <submittedName>
        <fullName evidence="3">Uncharacterized protein</fullName>
    </submittedName>
</protein>
<evidence type="ECO:0000313" key="4">
    <source>
        <dbReference type="Proteomes" id="UP000028547"/>
    </source>
</evidence>
<accession>A0A084SV69</accession>